<dbReference type="AlphaFoldDB" id="A0A9N9BAL6"/>
<proteinExistence type="predicted"/>
<evidence type="ECO:0000313" key="1">
    <source>
        <dbReference type="EMBL" id="CAG8561340.1"/>
    </source>
</evidence>
<reference evidence="1" key="1">
    <citation type="submission" date="2021-06" db="EMBL/GenBank/DDBJ databases">
        <authorList>
            <person name="Kallberg Y."/>
            <person name="Tangrot J."/>
            <person name="Rosling A."/>
        </authorList>
    </citation>
    <scope>NUCLEOTIDE SEQUENCE</scope>
    <source>
        <strain evidence="1">UK204</strain>
    </source>
</reference>
<name>A0A9N9BAL6_9GLOM</name>
<protein>
    <submittedName>
        <fullName evidence="1">8732_t:CDS:1</fullName>
    </submittedName>
</protein>
<keyword evidence="2" id="KW-1185">Reference proteome</keyword>
<accession>A0A9N9BAL6</accession>
<organism evidence="1 2">
    <name type="scientific">Funneliformis caledonium</name>
    <dbReference type="NCBI Taxonomy" id="1117310"/>
    <lineage>
        <taxon>Eukaryota</taxon>
        <taxon>Fungi</taxon>
        <taxon>Fungi incertae sedis</taxon>
        <taxon>Mucoromycota</taxon>
        <taxon>Glomeromycotina</taxon>
        <taxon>Glomeromycetes</taxon>
        <taxon>Glomerales</taxon>
        <taxon>Glomeraceae</taxon>
        <taxon>Funneliformis</taxon>
    </lineage>
</organism>
<evidence type="ECO:0000313" key="2">
    <source>
        <dbReference type="Proteomes" id="UP000789570"/>
    </source>
</evidence>
<dbReference type="EMBL" id="CAJVPQ010001609">
    <property type="protein sequence ID" value="CAG8561340.1"/>
    <property type="molecule type" value="Genomic_DNA"/>
</dbReference>
<dbReference type="Proteomes" id="UP000789570">
    <property type="component" value="Unassembled WGS sequence"/>
</dbReference>
<feature type="non-terminal residue" evidence="1">
    <location>
        <position position="1"/>
    </location>
</feature>
<sequence>DHEIYSADDETAKQILSSLFKSSLEFPSFLNFNEIISNV</sequence>
<gene>
    <name evidence="1" type="ORF">FCALED_LOCUS6616</name>
</gene>
<comment type="caution">
    <text evidence="1">The sequence shown here is derived from an EMBL/GenBank/DDBJ whole genome shotgun (WGS) entry which is preliminary data.</text>
</comment>